<dbReference type="Proteomes" id="UP001562425">
    <property type="component" value="Unassembled WGS sequence"/>
</dbReference>
<evidence type="ECO:0000313" key="1">
    <source>
        <dbReference type="EMBL" id="KAL1376687.1"/>
    </source>
</evidence>
<gene>
    <name evidence="1" type="ORF">pipiens_016752</name>
</gene>
<keyword evidence="2" id="KW-1185">Reference proteome</keyword>
<reference evidence="1 2" key="1">
    <citation type="submission" date="2024-05" db="EMBL/GenBank/DDBJ databases">
        <title>Culex pipiens pipiens assembly and annotation.</title>
        <authorList>
            <person name="Alout H."/>
            <person name="Durand T."/>
        </authorList>
    </citation>
    <scope>NUCLEOTIDE SEQUENCE [LARGE SCALE GENOMIC DNA]</scope>
    <source>
        <strain evidence="1">HA-2024</strain>
        <tissue evidence="1">Whole body</tissue>
    </source>
</reference>
<sequence>MFPAATGQVRRETPAADLAQTGVTPAAIGTITHTTKRSCCWFSGTRPRLTAQQRGNIAFNYRANHATGPVYHGLLLMCYQHSRFLLRQLVTYQNLH</sequence>
<protein>
    <submittedName>
        <fullName evidence="1">Uncharacterized protein</fullName>
    </submittedName>
</protein>
<dbReference type="AlphaFoldDB" id="A0ABD1CJW0"/>
<evidence type="ECO:0000313" key="2">
    <source>
        <dbReference type="Proteomes" id="UP001562425"/>
    </source>
</evidence>
<name>A0ABD1CJW0_CULPP</name>
<organism evidence="1 2">
    <name type="scientific">Culex pipiens pipiens</name>
    <name type="common">Northern house mosquito</name>
    <dbReference type="NCBI Taxonomy" id="38569"/>
    <lineage>
        <taxon>Eukaryota</taxon>
        <taxon>Metazoa</taxon>
        <taxon>Ecdysozoa</taxon>
        <taxon>Arthropoda</taxon>
        <taxon>Hexapoda</taxon>
        <taxon>Insecta</taxon>
        <taxon>Pterygota</taxon>
        <taxon>Neoptera</taxon>
        <taxon>Endopterygota</taxon>
        <taxon>Diptera</taxon>
        <taxon>Nematocera</taxon>
        <taxon>Culicoidea</taxon>
        <taxon>Culicidae</taxon>
        <taxon>Culicinae</taxon>
        <taxon>Culicini</taxon>
        <taxon>Culex</taxon>
        <taxon>Culex</taxon>
    </lineage>
</organism>
<accession>A0ABD1CJW0</accession>
<comment type="caution">
    <text evidence="1">The sequence shown here is derived from an EMBL/GenBank/DDBJ whole genome shotgun (WGS) entry which is preliminary data.</text>
</comment>
<dbReference type="EMBL" id="JBEHCU010011473">
    <property type="protein sequence ID" value="KAL1376687.1"/>
    <property type="molecule type" value="Genomic_DNA"/>
</dbReference>
<proteinExistence type="predicted"/>